<proteinExistence type="predicted"/>
<reference evidence="1 2" key="1">
    <citation type="journal article" date="2013" name="Proc. Natl. Acad. Sci. U.S.A.">
        <title>Fine-scale variation in meiotic recombination in Mimulus inferred from population shotgun sequencing.</title>
        <authorList>
            <person name="Hellsten U."/>
            <person name="Wright K.M."/>
            <person name="Jenkins J."/>
            <person name="Shu S."/>
            <person name="Yuan Y."/>
            <person name="Wessler S.R."/>
            <person name="Schmutz J."/>
            <person name="Willis J.H."/>
            <person name="Rokhsar D.S."/>
        </authorList>
    </citation>
    <scope>NUCLEOTIDE SEQUENCE [LARGE SCALE GENOMIC DNA]</scope>
    <source>
        <strain evidence="2">cv. DUN x IM62</strain>
    </source>
</reference>
<accession>A0A022RWE4</accession>
<dbReference type="Proteomes" id="UP000030748">
    <property type="component" value="Unassembled WGS sequence"/>
</dbReference>
<gene>
    <name evidence="1" type="ORF">MIMGU_mgv1a024284mg</name>
</gene>
<name>A0A022RWE4_ERYGU</name>
<keyword evidence="2" id="KW-1185">Reference proteome</keyword>
<protein>
    <submittedName>
        <fullName evidence="1">Uncharacterized protein</fullName>
    </submittedName>
</protein>
<evidence type="ECO:0000313" key="1">
    <source>
        <dbReference type="EMBL" id="EYU44286.1"/>
    </source>
</evidence>
<dbReference type="eggNOG" id="ENOG502QPYA">
    <property type="taxonomic scope" value="Eukaryota"/>
</dbReference>
<dbReference type="AlphaFoldDB" id="A0A022RWE4"/>
<organism evidence="1 2">
    <name type="scientific">Erythranthe guttata</name>
    <name type="common">Yellow monkey flower</name>
    <name type="synonym">Mimulus guttatus</name>
    <dbReference type="NCBI Taxonomy" id="4155"/>
    <lineage>
        <taxon>Eukaryota</taxon>
        <taxon>Viridiplantae</taxon>
        <taxon>Streptophyta</taxon>
        <taxon>Embryophyta</taxon>
        <taxon>Tracheophyta</taxon>
        <taxon>Spermatophyta</taxon>
        <taxon>Magnoliopsida</taxon>
        <taxon>eudicotyledons</taxon>
        <taxon>Gunneridae</taxon>
        <taxon>Pentapetalae</taxon>
        <taxon>asterids</taxon>
        <taxon>lamiids</taxon>
        <taxon>Lamiales</taxon>
        <taxon>Phrymaceae</taxon>
        <taxon>Erythranthe</taxon>
    </lineage>
</organism>
<evidence type="ECO:0000313" key="2">
    <source>
        <dbReference type="Proteomes" id="UP000030748"/>
    </source>
</evidence>
<sequence>MVLIMKYKGSNVLILELEYQIGILIKTFETTDRFQISFHFTRLTIVMPLHVLFIYIRTTVGHIYLYREIEEAIQGFSQACSYST</sequence>
<dbReference type="EMBL" id="KI630214">
    <property type="protein sequence ID" value="EYU44286.1"/>
    <property type="molecule type" value="Genomic_DNA"/>
</dbReference>